<keyword evidence="4" id="KW-1185">Reference proteome</keyword>
<feature type="region of interest" description="Disordered" evidence="1">
    <location>
        <begin position="59"/>
        <end position="124"/>
    </location>
</feature>
<dbReference type="AlphaFoldDB" id="A0A4R5QIJ6"/>
<reference evidence="3 4" key="1">
    <citation type="journal article" date="2016" name="J. Microbiol.">
        <title>Dankookia rubra gen. nov., sp. nov., an alphaproteobacterium isolated from sediment of a shallow stream.</title>
        <authorList>
            <person name="Kim W.H."/>
            <person name="Kim D.H."/>
            <person name="Kang K."/>
            <person name="Ahn T.Y."/>
        </authorList>
    </citation>
    <scope>NUCLEOTIDE SEQUENCE [LARGE SCALE GENOMIC DNA]</scope>
    <source>
        <strain evidence="3 4">JCM30602</strain>
    </source>
</reference>
<dbReference type="EMBL" id="SMSJ01000011">
    <property type="protein sequence ID" value="TDH62417.1"/>
    <property type="molecule type" value="Genomic_DNA"/>
</dbReference>
<feature type="compositionally biased region" description="Pro residues" evidence="1">
    <location>
        <begin position="71"/>
        <end position="80"/>
    </location>
</feature>
<feature type="compositionally biased region" description="Low complexity" evidence="1">
    <location>
        <begin position="81"/>
        <end position="90"/>
    </location>
</feature>
<dbReference type="InterPro" id="IPR011723">
    <property type="entry name" value="Znf/thioredoxin_put"/>
</dbReference>
<feature type="compositionally biased region" description="Low complexity" evidence="1">
    <location>
        <begin position="61"/>
        <end position="70"/>
    </location>
</feature>
<evidence type="ECO:0000313" key="3">
    <source>
        <dbReference type="EMBL" id="TDH62417.1"/>
    </source>
</evidence>
<dbReference type="NCBIfam" id="TIGR02098">
    <property type="entry name" value="MJ0042_CXXC"/>
    <property type="match status" value="1"/>
</dbReference>
<feature type="compositionally biased region" description="Pro residues" evidence="1">
    <location>
        <begin position="91"/>
        <end position="101"/>
    </location>
</feature>
<name>A0A4R5QIJ6_9PROT</name>
<comment type="caution">
    <text evidence="3">The sequence shown here is derived from an EMBL/GenBank/DDBJ whole genome shotgun (WGS) entry which is preliminary data.</text>
</comment>
<evidence type="ECO:0000256" key="1">
    <source>
        <dbReference type="SAM" id="MobiDB-lite"/>
    </source>
</evidence>
<feature type="domain" description="Zinc finger/thioredoxin putative" evidence="2">
    <location>
        <begin position="21"/>
        <end position="55"/>
    </location>
</feature>
<protein>
    <recommendedName>
        <fullName evidence="2">Zinc finger/thioredoxin putative domain-containing protein</fullName>
    </recommendedName>
</protein>
<dbReference type="Pfam" id="PF13717">
    <property type="entry name" value="Zn_ribbon_4"/>
    <property type="match status" value="1"/>
</dbReference>
<dbReference type="Proteomes" id="UP000295096">
    <property type="component" value="Unassembled WGS sequence"/>
</dbReference>
<gene>
    <name evidence="3" type="ORF">E2C06_11120</name>
</gene>
<evidence type="ECO:0000313" key="4">
    <source>
        <dbReference type="Proteomes" id="UP000295096"/>
    </source>
</evidence>
<sequence>MPRGEEALAAEGPDRHIATTMRIICPACAAAYEVPDRLIGTGRSLRCKTCGHAWRVQPEDGAAGSPAPGSAAPPPAPSPAFAPLAGLGALPDPPPQAPPPGLSGLHRAPQLIDPPLPQPPDGAGRGDPALRLAWAASLLAVLGMGTALWLFRAEIVGAWPPAARLYLMFGVTAIG</sequence>
<organism evidence="3 4">
    <name type="scientific">Dankookia rubra</name>
    <dbReference type="NCBI Taxonomy" id="1442381"/>
    <lineage>
        <taxon>Bacteria</taxon>
        <taxon>Pseudomonadati</taxon>
        <taxon>Pseudomonadota</taxon>
        <taxon>Alphaproteobacteria</taxon>
        <taxon>Acetobacterales</taxon>
        <taxon>Roseomonadaceae</taxon>
        <taxon>Dankookia</taxon>
    </lineage>
</organism>
<accession>A0A4R5QIJ6</accession>
<evidence type="ECO:0000259" key="2">
    <source>
        <dbReference type="Pfam" id="PF13717"/>
    </source>
</evidence>
<proteinExistence type="predicted"/>
<feature type="compositionally biased region" description="Low complexity" evidence="1">
    <location>
        <begin position="102"/>
        <end position="111"/>
    </location>
</feature>
<dbReference type="OrthoDB" id="7159357at2"/>